<comment type="catalytic activity">
    <reaction evidence="12">
        <text>UDP-N-acetyl-alpha-D-muramoyl-L-alanine + D-glutamate + ATP = UDP-N-acetyl-alpha-D-muramoyl-L-alanyl-D-glutamate + ADP + phosphate + H(+)</text>
        <dbReference type="Rhea" id="RHEA:16429"/>
        <dbReference type="ChEBI" id="CHEBI:15378"/>
        <dbReference type="ChEBI" id="CHEBI:29986"/>
        <dbReference type="ChEBI" id="CHEBI:30616"/>
        <dbReference type="ChEBI" id="CHEBI:43474"/>
        <dbReference type="ChEBI" id="CHEBI:83898"/>
        <dbReference type="ChEBI" id="CHEBI:83900"/>
        <dbReference type="ChEBI" id="CHEBI:456216"/>
        <dbReference type="EC" id="6.3.2.9"/>
    </reaction>
</comment>
<protein>
    <recommendedName>
        <fullName evidence="12">UDP-N-acetylmuramoylalanine--D-glutamate ligase</fullName>
        <ecNumber evidence="12">6.3.2.9</ecNumber>
    </recommendedName>
    <alternativeName>
        <fullName evidence="12">D-glutamic acid-adding enzyme</fullName>
    </alternativeName>
    <alternativeName>
        <fullName evidence="12">UDP-N-acetylmuramoyl-L-alanyl-D-glutamate synthetase</fullName>
    </alternativeName>
</protein>
<dbReference type="GO" id="GO:0004326">
    <property type="term" value="F:tetrahydrofolylpolyglutamate synthase activity"/>
    <property type="evidence" value="ECO:0007669"/>
    <property type="project" value="InterPro"/>
</dbReference>
<dbReference type="EMBL" id="ATAX01000003">
    <property type="protein sequence ID" value="EWM55290.1"/>
    <property type="molecule type" value="Genomic_DNA"/>
</dbReference>
<comment type="caution">
    <text evidence="14">The sequence shown here is derived from an EMBL/GenBank/DDBJ whole genome shotgun (WGS) entry which is preliminary data.</text>
</comment>
<dbReference type="GO" id="GO:0009252">
    <property type="term" value="P:peptidoglycan biosynthetic process"/>
    <property type="evidence" value="ECO:0007669"/>
    <property type="project" value="UniProtKB-UniRule"/>
</dbReference>
<dbReference type="Gene3D" id="3.40.50.720">
    <property type="entry name" value="NAD(P)-binding Rossmann-like Domain"/>
    <property type="match status" value="1"/>
</dbReference>
<organism evidence="14 15">
    <name type="scientific">Ruminococcus flavefaciens 007c</name>
    <dbReference type="NCBI Taxonomy" id="1341157"/>
    <lineage>
        <taxon>Bacteria</taxon>
        <taxon>Bacillati</taxon>
        <taxon>Bacillota</taxon>
        <taxon>Clostridia</taxon>
        <taxon>Eubacteriales</taxon>
        <taxon>Oscillospiraceae</taxon>
        <taxon>Ruminococcus</taxon>
    </lineage>
</organism>
<dbReference type="Gene3D" id="3.40.1190.10">
    <property type="entry name" value="Mur-like, catalytic domain"/>
    <property type="match status" value="1"/>
</dbReference>
<comment type="similarity">
    <text evidence="12">Belongs to the MurCDEF family.</text>
</comment>
<dbReference type="GO" id="GO:0051301">
    <property type="term" value="P:cell division"/>
    <property type="evidence" value="ECO:0007669"/>
    <property type="project" value="UniProtKB-KW"/>
</dbReference>
<evidence type="ECO:0000313" key="14">
    <source>
        <dbReference type="EMBL" id="EWM55290.1"/>
    </source>
</evidence>
<comment type="function">
    <text evidence="12">Cell wall formation. Catalyzes the addition of glutamate to the nucleotide precursor UDP-N-acetylmuramoyl-L-alanine (UMA).</text>
</comment>
<dbReference type="PATRIC" id="fig|1341157.4.peg.107"/>
<dbReference type="InterPro" id="IPR036615">
    <property type="entry name" value="Mur_ligase_C_dom_sf"/>
</dbReference>
<dbReference type="InterPro" id="IPR005762">
    <property type="entry name" value="MurD"/>
</dbReference>
<dbReference type="EC" id="6.3.2.9" evidence="12"/>
<gene>
    <name evidence="12" type="primary">murD</name>
    <name evidence="14" type="ORF">RF007C_04865</name>
</gene>
<evidence type="ECO:0000256" key="8">
    <source>
        <dbReference type="ARBA" id="ARBA00022960"/>
    </source>
</evidence>
<keyword evidence="10 12" id="KW-0131">Cell cycle</keyword>
<keyword evidence="15" id="KW-1185">Reference proteome</keyword>
<dbReference type="Pfam" id="PF21799">
    <property type="entry name" value="MurD-like_N"/>
    <property type="match status" value="1"/>
</dbReference>
<dbReference type="RefSeq" id="WP_242836249.1">
    <property type="nucleotide sequence ID" value="NZ_ATAX01000003.1"/>
</dbReference>
<dbReference type="InterPro" id="IPR036565">
    <property type="entry name" value="Mur-like_cat_sf"/>
</dbReference>
<dbReference type="NCBIfam" id="TIGR01087">
    <property type="entry name" value="murD"/>
    <property type="match status" value="1"/>
</dbReference>
<keyword evidence="5 12" id="KW-0132">Cell division</keyword>
<dbReference type="PANTHER" id="PTHR43692">
    <property type="entry name" value="UDP-N-ACETYLMURAMOYLALANINE--D-GLUTAMATE LIGASE"/>
    <property type="match status" value="1"/>
</dbReference>
<dbReference type="SUPFAM" id="SSF53244">
    <property type="entry name" value="MurD-like peptide ligases, peptide-binding domain"/>
    <property type="match status" value="1"/>
</dbReference>
<dbReference type="eggNOG" id="COG0771">
    <property type="taxonomic scope" value="Bacteria"/>
</dbReference>
<comment type="pathway">
    <text evidence="2 12">Cell wall biogenesis; peptidoglycan biosynthesis.</text>
</comment>
<dbReference type="SUPFAM" id="SSF53623">
    <property type="entry name" value="MurD-like peptide ligases, catalytic domain"/>
    <property type="match status" value="1"/>
</dbReference>
<evidence type="ECO:0000256" key="11">
    <source>
        <dbReference type="ARBA" id="ARBA00023316"/>
    </source>
</evidence>
<dbReference type="GO" id="GO:0008360">
    <property type="term" value="P:regulation of cell shape"/>
    <property type="evidence" value="ECO:0007669"/>
    <property type="project" value="UniProtKB-KW"/>
</dbReference>
<keyword evidence="11 12" id="KW-0961">Cell wall biogenesis/degradation</keyword>
<dbReference type="Gene3D" id="3.90.190.20">
    <property type="entry name" value="Mur ligase, C-terminal domain"/>
    <property type="match status" value="1"/>
</dbReference>
<dbReference type="Pfam" id="PF08245">
    <property type="entry name" value="Mur_ligase_M"/>
    <property type="match status" value="1"/>
</dbReference>
<keyword evidence="4 12" id="KW-0436">Ligase</keyword>
<proteinExistence type="inferred from homology"/>
<dbReference type="HAMAP" id="MF_00639">
    <property type="entry name" value="MurD"/>
    <property type="match status" value="1"/>
</dbReference>
<dbReference type="InterPro" id="IPR013221">
    <property type="entry name" value="Mur_ligase_cen"/>
</dbReference>
<evidence type="ECO:0000259" key="13">
    <source>
        <dbReference type="Pfam" id="PF08245"/>
    </source>
</evidence>
<dbReference type="AlphaFoldDB" id="W7V2S4"/>
<evidence type="ECO:0000256" key="9">
    <source>
        <dbReference type="ARBA" id="ARBA00022984"/>
    </source>
</evidence>
<dbReference type="GO" id="GO:0005737">
    <property type="term" value="C:cytoplasm"/>
    <property type="evidence" value="ECO:0007669"/>
    <property type="project" value="UniProtKB-SubCell"/>
</dbReference>
<name>W7V2S4_RUMFL</name>
<feature type="domain" description="Mur ligase central" evidence="13">
    <location>
        <begin position="116"/>
        <end position="283"/>
    </location>
</feature>
<comment type="subcellular location">
    <subcellularLocation>
        <location evidence="1 12">Cytoplasm</location>
    </subcellularLocation>
</comment>
<dbReference type="InterPro" id="IPR018109">
    <property type="entry name" value="Folylpolyglutamate_synth_CS"/>
</dbReference>
<evidence type="ECO:0000256" key="4">
    <source>
        <dbReference type="ARBA" id="ARBA00022598"/>
    </source>
</evidence>
<keyword evidence="7 12" id="KW-0067">ATP-binding</keyword>
<dbReference type="GO" id="GO:0071555">
    <property type="term" value="P:cell wall organization"/>
    <property type="evidence" value="ECO:0007669"/>
    <property type="project" value="UniProtKB-KW"/>
</dbReference>
<dbReference type="Proteomes" id="UP000019365">
    <property type="component" value="Unassembled WGS sequence"/>
</dbReference>
<keyword evidence="3 12" id="KW-0963">Cytoplasm</keyword>
<dbReference type="PROSITE" id="PS01011">
    <property type="entry name" value="FOLYLPOLYGLU_SYNT_1"/>
    <property type="match status" value="1"/>
</dbReference>
<dbReference type="UniPathway" id="UPA00219"/>
<reference evidence="14 15" key="1">
    <citation type="journal article" date="2014" name="PLoS ONE">
        <title>Rumen cellulosomics: divergent fiber-degrading strategies revealed by comparative genome-wide analysis of six ruminococcal strains.</title>
        <authorList>
            <person name="Dassa B."/>
            <person name="Borovok I."/>
            <person name="Ruimy-Israeli V."/>
            <person name="Lamed R."/>
            <person name="Flint H.J."/>
            <person name="Duncan S.H."/>
            <person name="Henrissat B."/>
            <person name="Coutinho P."/>
            <person name="Morrison M."/>
            <person name="Mosoni P."/>
            <person name="Yeoman C.J."/>
            <person name="White B.A."/>
            <person name="Bayer E.A."/>
        </authorList>
    </citation>
    <scope>NUCLEOTIDE SEQUENCE [LARGE SCALE GENOMIC DNA]</scope>
    <source>
        <strain evidence="14 15">007c</strain>
    </source>
</reference>
<feature type="binding site" evidence="12">
    <location>
        <begin position="118"/>
        <end position="124"/>
    </location>
    <ligand>
        <name>ATP</name>
        <dbReference type="ChEBI" id="CHEBI:30616"/>
    </ligand>
</feature>
<evidence type="ECO:0000256" key="12">
    <source>
        <dbReference type="HAMAP-Rule" id="MF_00639"/>
    </source>
</evidence>
<dbReference type="GO" id="GO:0005524">
    <property type="term" value="F:ATP binding"/>
    <property type="evidence" value="ECO:0007669"/>
    <property type="project" value="UniProtKB-UniRule"/>
</dbReference>
<evidence type="ECO:0000313" key="15">
    <source>
        <dbReference type="Proteomes" id="UP000019365"/>
    </source>
</evidence>
<keyword evidence="8 12" id="KW-0133">Cell shape</keyword>
<keyword evidence="9 12" id="KW-0573">Peptidoglycan synthesis</keyword>
<evidence type="ECO:0000256" key="5">
    <source>
        <dbReference type="ARBA" id="ARBA00022618"/>
    </source>
</evidence>
<evidence type="ECO:0000256" key="1">
    <source>
        <dbReference type="ARBA" id="ARBA00004496"/>
    </source>
</evidence>
<accession>W7V2S4</accession>
<evidence type="ECO:0000256" key="2">
    <source>
        <dbReference type="ARBA" id="ARBA00004752"/>
    </source>
</evidence>
<dbReference type="PANTHER" id="PTHR43692:SF1">
    <property type="entry name" value="UDP-N-ACETYLMURAMOYLALANINE--D-GLUTAMATE LIGASE"/>
    <property type="match status" value="1"/>
</dbReference>
<evidence type="ECO:0000256" key="6">
    <source>
        <dbReference type="ARBA" id="ARBA00022741"/>
    </source>
</evidence>
<dbReference type="GO" id="GO:0008764">
    <property type="term" value="F:UDP-N-acetylmuramoylalanine-D-glutamate ligase activity"/>
    <property type="evidence" value="ECO:0007669"/>
    <property type="project" value="UniProtKB-UniRule"/>
</dbReference>
<sequence length="447" mass="50306">MNNFSDYINQYTNGKKVCILGFGREGKSTYRILEKYGAQASLAIADLNNVDREANGLPESVELICGKDYQSCLDRFDMVFKSPGIVLEKPLSELSCYITCETQVFFECFREQIIGITGTKGKSTVTSLIYHVLHENGVDCRIAGNIGIPVFDIAEGMEENTVVVCELSCHQLEYMTVSPKYAIFLNLYEEHLDHYGTLENYYNAKKNIYLHQNSEDDLLINSDIAPKEYNTWHTYTVSDKDKSADVYVKDGVIYYGDPYVIPVDRIKLLGVHNHYNIAVAYYIAMMYMDENEFTEALCTFEPLSHRLEYVDTVRGIRWYDDSISTACATAISALQSVPGAGTILIGGMDRGIDYTSLVDFLADFNVKVICMEASGKRVYDMIQAKDDFKDKSRVYYADHLEDAVKLAAEITPEGKSCVMSPAAASYGIFKNFEERGDAFKKLVAGLE</sequence>
<evidence type="ECO:0000256" key="3">
    <source>
        <dbReference type="ARBA" id="ARBA00022490"/>
    </source>
</evidence>
<keyword evidence="6 12" id="KW-0547">Nucleotide-binding</keyword>
<evidence type="ECO:0000256" key="10">
    <source>
        <dbReference type="ARBA" id="ARBA00023306"/>
    </source>
</evidence>
<dbReference type="SUPFAM" id="SSF51984">
    <property type="entry name" value="MurCD N-terminal domain"/>
    <property type="match status" value="1"/>
</dbReference>
<evidence type="ECO:0000256" key="7">
    <source>
        <dbReference type="ARBA" id="ARBA00022840"/>
    </source>
</evidence>